<dbReference type="EMBL" id="JACXSI010000048">
    <property type="protein sequence ID" value="MBD3109939.1"/>
    <property type="molecule type" value="Genomic_DNA"/>
</dbReference>
<dbReference type="Gene3D" id="3.90.1720.10">
    <property type="entry name" value="endopeptidase domain like (from Nostoc punctiforme)"/>
    <property type="match status" value="1"/>
</dbReference>
<evidence type="ECO:0000256" key="6">
    <source>
        <dbReference type="ARBA" id="ARBA00022807"/>
    </source>
</evidence>
<evidence type="ECO:0000256" key="5">
    <source>
        <dbReference type="ARBA" id="ARBA00022801"/>
    </source>
</evidence>
<comment type="similarity">
    <text evidence="1">Belongs to the peptidase C40 family.</text>
</comment>
<dbReference type="PROSITE" id="PS51935">
    <property type="entry name" value="NLPC_P60"/>
    <property type="match status" value="1"/>
</dbReference>
<organism evidence="10 11">
    <name type="scientific">Peribacillus faecalis</name>
    <dbReference type="NCBI Taxonomy" id="2772559"/>
    <lineage>
        <taxon>Bacteria</taxon>
        <taxon>Bacillati</taxon>
        <taxon>Bacillota</taxon>
        <taxon>Bacilli</taxon>
        <taxon>Bacillales</taxon>
        <taxon>Bacillaceae</taxon>
        <taxon>Peribacillus</taxon>
    </lineage>
</organism>
<protein>
    <submittedName>
        <fullName evidence="10">LysM peptidoglycan-binding domain-containing protein</fullName>
    </submittedName>
</protein>
<dbReference type="GO" id="GO:0008234">
    <property type="term" value="F:cysteine-type peptidase activity"/>
    <property type="evidence" value="ECO:0007669"/>
    <property type="project" value="UniProtKB-KW"/>
</dbReference>
<keyword evidence="6" id="KW-0788">Thiol protease</keyword>
<dbReference type="Pfam" id="PF00877">
    <property type="entry name" value="NLPC_P60"/>
    <property type="match status" value="1"/>
</dbReference>
<reference evidence="10" key="1">
    <citation type="submission" date="2020-09" db="EMBL/GenBank/DDBJ databases">
        <title>Bacillus faecalis sp. nov., a moderately halophilic bacterium isolated from cow faeces.</title>
        <authorList>
            <person name="Jiang L."/>
            <person name="Lee J."/>
        </authorList>
    </citation>
    <scope>NUCLEOTIDE SEQUENCE</scope>
    <source>
        <strain evidence="10">AGMB 02131</strain>
    </source>
</reference>
<gene>
    <name evidence="10" type="ORF">IEO70_16490</name>
</gene>
<dbReference type="CDD" id="cd00118">
    <property type="entry name" value="LysM"/>
    <property type="match status" value="2"/>
</dbReference>
<dbReference type="InterPro" id="IPR051202">
    <property type="entry name" value="Peptidase_C40"/>
</dbReference>
<dbReference type="AlphaFoldDB" id="A0A927CZG6"/>
<dbReference type="Gene3D" id="3.10.350.10">
    <property type="entry name" value="LysM domain"/>
    <property type="match status" value="2"/>
</dbReference>
<evidence type="ECO:0000313" key="11">
    <source>
        <dbReference type="Proteomes" id="UP000602076"/>
    </source>
</evidence>
<feature type="domain" description="NlpC/P60" evidence="9">
    <location>
        <begin position="132"/>
        <end position="255"/>
    </location>
</feature>
<dbReference type="Proteomes" id="UP000602076">
    <property type="component" value="Unassembled WGS sequence"/>
</dbReference>
<keyword evidence="3 7" id="KW-0732">Signal</keyword>
<evidence type="ECO:0000256" key="2">
    <source>
        <dbReference type="ARBA" id="ARBA00022670"/>
    </source>
</evidence>
<comment type="caution">
    <text evidence="10">The sequence shown here is derived from an EMBL/GenBank/DDBJ whole genome shotgun (WGS) entry which is preliminary data.</text>
</comment>
<feature type="domain" description="LysM" evidence="8">
    <location>
        <begin position="74"/>
        <end position="119"/>
    </location>
</feature>
<dbReference type="InterPro" id="IPR038765">
    <property type="entry name" value="Papain-like_cys_pep_sf"/>
</dbReference>
<proteinExistence type="inferred from homology"/>
<dbReference type="InterPro" id="IPR018392">
    <property type="entry name" value="LysM"/>
</dbReference>
<evidence type="ECO:0000259" key="9">
    <source>
        <dbReference type="PROSITE" id="PS51935"/>
    </source>
</evidence>
<dbReference type="SMART" id="SM00257">
    <property type="entry name" value="LysM"/>
    <property type="match status" value="2"/>
</dbReference>
<dbReference type="SUPFAM" id="SSF54106">
    <property type="entry name" value="LysM domain"/>
    <property type="match status" value="2"/>
</dbReference>
<evidence type="ECO:0000256" key="7">
    <source>
        <dbReference type="SAM" id="SignalP"/>
    </source>
</evidence>
<sequence>MKKFIIAGALAGTLLFSSNALAADYIVKSGDSLWKISKAHNVSVANLKSWNNLSSDVIYPGQVLKINSTSSGNSTYVVVKGDTFSGIAKKYNMTVTELKALNPQIENINIIKVGQVITVSGNASSNNSSSWETKADSIIATGKKYLGAKYLYGASTTQTDAFDCSSFTMRVYQENGITLPRNSVAQSKVGQSISLSNVRKGDLIFFDTDYDGTINHVAIAVDSTTILHCATSTGVATATLNSYWKPRVAKVTRVF</sequence>
<keyword evidence="11" id="KW-1185">Reference proteome</keyword>
<evidence type="ECO:0000256" key="3">
    <source>
        <dbReference type="ARBA" id="ARBA00022729"/>
    </source>
</evidence>
<evidence type="ECO:0000313" key="10">
    <source>
        <dbReference type="EMBL" id="MBD3109939.1"/>
    </source>
</evidence>
<keyword evidence="2" id="KW-0645">Protease</keyword>
<dbReference type="GO" id="GO:0006508">
    <property type="term" value="P:proteolysis"/>
    <property type="evidence" value="ECO:0007669"/>
    <property type="project" value="UniProtKB-KW"/>
</dbReference>
<dbReference type="PANTHER" id="PTHR47053:SF1">
    <property type="entry name" value="MUREIN DD-ENDOPEPTIDASE MEPH-RELATED"/>
    <property type="match status" value="1"/>
</dbReference>
<dbReference type="Pfam" id="PF01476">
    <property type="entry name" value="LysM"/>
    <property type="match status" value="2"/>
</dbReference>
<keyword evidence="4" id="KW-0677">Repeat</keyword>
<dbReference type="InterPro" id="IPR000064">
    <property type="entry name" value="NLP_P60_dom"/>
</dbReference>
<dbReference type="InterPro" id="IPR036779">
    <property type="entry name" value="LysM_dom_sf"/>
</dbReference>
<dbReference type="PANTHER" id="PTHR47053">
    <property type="entry name" value="MUREIN DD-ENDOPEPTIDASE MEPH-RELATED"/>
    <property type="match status" value="1"/>
</dbReference>
<dbReference type="RefSeq" id="WP_190999475.1">
    <property type="nucleotide sequence ID" value="NZ_JACXSI010000048.1"/>
</dbReference>
<accession>A0A927CZG6</accession>
<evidence type="ECO:0000259" key="8">
    <source>
        <dbReference type="PROSITE" id="PS51782"/>
    </source>
</evidence>
<name>A0A927CZG6_9BACI</name>
<feature type="domain" description="LysM" evidence="8">
    <location>
        <begin position="23"/>
        <end position="66"/>
    </location>
</feature>
<keyword evidence="5" id="KW-0378">Hydrolase</keyword>
<feature type="signal peptide" evidence="7">
    <location>
        <begin position="1"/>
        <end position="22"/>
    </location>
</feature>
<feature type="chain" id="PRO_5037022160" evidence="7">
    <location>
        <begin position="23"/>
        <end position="255"/>
    </location>
</feature>
<dbReference type="SUPFAM" id="SSF54001">
    <property type="entry name" value="Cysteine proteinases"/>
    <property type="match status" value="1"/>
</dbReference>
<dbReference type="PROSITE" id="PS51782">
    <property type="entry name" value="LYSM"/>
    <property type="match status" value="2"/>
</dbReference>
<evidence type="ECO:0000256" key="4">
    <source>
        <dbReference type="ARBA" id="ARBA00022737"/>
    </source>
</evidence>
<evidence type="ECO:0000256" key="1">
    <source>
        <dbReference type="ARBA" id="ARBA00007074"/>
    </source>
</evidence>